<name>A0A175JLI9_ENTHI</name>
<dbReference type="eggNOG" id="ENOG502RBZA">
    <property type="taxonomic scope" value="Eukaryota"/>
</dbReference>
<dbReference type="EMBL" id="BDEQ01000001">
    <property type="protein sequence ID" value="GAT94579.1"/>
    <property type="molecule type" value="Genomic_DNA"/>
</dbReference>
<dbReference type="VEuPathDB" id="AmoebaDB:KM1_094180"/>
<protein>
    <submittedName>
        <fullName evidence="1">Uncharacterized protein</fullName>
    </submittedName>
</protein>
<dbReference type="VEuPathDB" id="AmoebaDB:EHI5A_039620"/>
<reference evidence="1 2" key="1">
    <citation type="submission" date="2016-05" db="EMBL/GenBank/DDBJ databases">
        <title>First whole genome sequencing of Entamoeba histolytica HM1:IMSS-clone-6.</title>
        <authorList>
            <person name="Mukherjee Avik.K."/>
            <person name="Izumyama S."/>
            <person name="Nakada-Tsukui K."/>
            <person name="Nozaki T."/>
        </authorList>
    </citation>
    <scope>NUCLEOTIDE SEQUENCE [LARGE SCALE GENOMIC DNA]</scope>
    <source>
        <strain evidence="1 2">HM1:IMSS clone 6</strain>
    </source>
</reference>
<dbReference type="VEuPathDB" id="AmoebaDB:EHI_005090"/>
<dbReference type="AlphaFoldDB" id="A0A175JLI9"/>
<dbReference type="VEuPathDB" id="AmoebaDB:EHI7A_047730"/>
<accession>A0A175JLI9</accession>
<sequence>MNKCRLENVFLRNVLFYFPNLYEIMKFESVSKSCQIAIVSVYIHPYQLTKKYPFQVIIKIFPKLQTIYFNQPFVVPKRVELKKIDNFEIENWNEHLGFGIFSKKWFGNKVRSIHVNKMIANIISLSNINYTKLQKVIVDSSVTVELIHSIINIESVQQMICYLDNESSFELLCGIIQTNNEERKKICHSILSVSIVFHSICNEKIIGCLLHKKPTNISIVLFGKNIWNDVSQHIICFPSQSICRYRISPTPVEIYDAVQFKLIDPVINHIITENISRAEILFSNKIRQRKNDFSNLINLKTLLIDLASSDIILPKSLIQLSLIRCKCFIQFNSSQLTRFILDTCECKGTLDISCITALKVLNDKSHFNFIKNNINYKRELPIDLSTIITLHLPDRWFISRKVVLQINNISICYPTFVIIQIEKGEMSFRGIGREPISIHMEKFNFYNFNLKETINIKEFIVGDITGTLIINRENTNCNFICKYVHYYEGEHHLKSFNYEKTDERNVINIKKKKIFHNNFN</sequence>
<comment type="caution">
    <text evidence="1">The sequence shown here is derived from an EMBL/GenBank/DDBJ whole genome shotgun (WGS) entry which is preliminary data.</text>
</comment>
<evidence type="ECO:0000313" key="1">
    <source>
        <dbReference type="EMBL" id="GAT94579.1"/>
    </source>
</evidence>
<evidence type="ECO:0000313" key="2">
    <source>
        <dbReference type="Proteomes" id="UP000078387"/>
    </source>
</evidence>
<gene>
    <name evidence="1" type="ORF">CL6EHI_005090</name>
</gene>
<dbReference type="VEuPathDB" id="AmoebaDB:EHI8A_046840"/>
<proteinExistence type="predicted"/>
<organism evidence="1 2">
    <name type="scientific">Entamoeba histolytica</name>
    <dbReference type="NCBI Taxonomy" id="5759"/>
    <lineage>
        <taxon>Eukaryota</taxon>
        <taxon>Amoebozoa</taxon>
        <taxon>Evosea</taxon>
        <taxon>Archamoebae</taxon>
        <taxon>Mastigamoebida</taxon>
        <taxon>Entamoebidae</taxon>
        <taxon>Entamoeba</taxon>
    </lineage>
</organism>
<dbReference type="Proteomes" id="UP000078387">
    <property type="component" value="Unassembled WGS sequence"/>
</dbReference>